<dbReference type="Proteomes" id="UP000801492">
    <property type="component" value="Unassembled WGS sequence"/>
</dbReference>
<feature type="domain" description="PiggyBac transposable element-derived protein" evidence="1">
    <location>
        <begin position="3"/>
        <end position="108"/>
    </location>
</feature>
<gene>
    <name evidence="2" type="ORF">ILUMI_11004</name>
</gene>
<reference evidence="2" key="1">
    <citation type="submission" date="2019-08" db="EMBL/GenBank/DDBJ databases">
        <title>The genome of the North American firefly Photinus pyralis.</title>
        <authorList>
            <consortium name="Photinus pyralis genome working group"/>
            <person name="Fallon T.R."/>
            <person name="Sander Lower S.E."/>
            <person name="Weng J.-K."/>
        </authorList>
    </citation>
    <scope>NUCLEOTIDE SEQUENCE</scope>
    <source>
        <strain evidence="2">TRF0915ILg1</strain>
        <tissue evidence="2">Whole body</tissue>
    </source>
</reference>
<organism evidence="2 3">
    <name type="scientific">Ignelater luminosus</name>
    <name type="common">Cucubano</name>
    <name type="synonym">Pyrophorus luminosus</name>
    <dbReference type="NCBI Taxonomy" id="2038154"/>
    <lineage>
        <taxon>Eukaryota</taxon>
        <taxon>Metazoa</taxon>
        <taxon>Ecdysozoa</taxon>
        <taxon>Arthropoda</taxon>
        <taxon>Hexapoda</taxon>
        <taxon>Insecta</taxon>
        <taxon>Pterygota</taxon>
        <taxon>Neoptera</taxon>
        <taxon>Endopterygota</taxon>
        <taxon>Coleoptera</taxon>
        <taxon>Polyphaga</taxon>
        <taxon>Elateriformia</taxon>
        <taxon>Elateroidea</taxon>
        <taxon>Elateridae</taxon>
        <taxon>Agrypninae</taxon>
        <taxon>Pyrophorini</taxon>
        <taxon>Ignelater</taxon>
    </lineage>
</organism>
<dbReference type="InterPro" id="IPR029526">
    <property type="entry name" value="PGBD"/>
</dbReference>
<evidence type="ECO:0000259" key="1">
    <source>
        <dbReference type="Pfam" id="PF13843"/>
    </source>
</evidence>
<evidence type="ECO:0000313" key="2">
    <source>
        <dbReference type="EMBL" id="KAF2895176.1"/>
    </source>
</evidence>
<dbReference type="EMBL" id="VTPC01006158">
    <property type="protein sequence ID" value="KAF2895176.1"/>
    <property type="molecule type" value="Genomic_DNA"/>
</dbReference>
<proteinExistence type="predicted"/>
<evidence type="ECO:0000313" key="3">
    <source>
        <dbReference type="Proteomes" id="UP000801492"/>
    </source>
</evidence>
<dbReference type="Pfam" id="PF13843">
    <property type="entry name" value="DDE_Tnp_1_7"/>
    <property type="match status" value="1"/>
</dbReference>
<sequence length="110" mass="12667">MIYTFNMEIYTGKQTEGPFCVSSQPPDVVKKLAAPLFESGRKITADHCFTDFNLIHELKTKKLYVGTVRKNKRQLPFSFVNVKRRAQYSSMFGFNNGMVLASYISRKEKT</sequence>
<protein>
    <recommendedName>
        <fullName evidence="1">PiggyBac transposable element-derived protein domain-containing protein</fullName>
    </recommendedName>
</protein>
<comment type="caution">
    <text evidence="2">The sequence shown here is derived from an EMBL/GenBank/DDBJ whole genome shotgun (WGS) entry which is preliminary data.</text>
</comment>
<accession>A0A8K0D111</accession>
<name>A0A8K0D111_IGNLU</name>
<keyword evidence="3" id="KW-1185">Reference proteome</keyword>
<dbReference type="OrthoDB" id="6077919at2759"/>
<dbReference type="AlphaFoldDB" id="A0A8K0D111"/>